<keyword evidence="4" id="KW-1185">Reference proteome</keyword>
<dbReference type="Gene3D" id="3.40.630.40">
    <property type="entry name" value="Zn-dependent exopeptidases"/>
    <property type="match status" value="1"/>
</dbReference>
<feature type="domain" description="MurNAc-LAA" evidence="2">
    <location>
        <begin position="159"/>
        <end position="284"/>
    </location>
</feature>
<gene>
    <name evidence="3" type="ORF">GCM10009844_05020</name>
</gene>
<reference evidence="4" key="1">
    <citation type="journal article" date="2019" name="Int. J. Syst. Evol. Microbiol.">
        <title>The Global Catalogue of Microorganisms (GCM) 10K type strain sequencing project: providing services to taxonomists for standard genome sequencing and annotation.</title>
        <authorList>
            <consortium name="The Broad Institute Genomics Platform"/>
            <consortium name="The Broad Institute Genome Sequencing Center for Infectious Disease"/>
            <person name="Wu L."/>
            <person name="Ma J."/>
        </authorList>
    </citation>
    <scope>NUCLEOTIDE SEQUENCE [LARGE SCALE GENOMIC DNA]</scope>
    <source>
        <strain evidence="4">JCM 16022</strain>
    </source>
</reference>
<accession>A0ABP5KUR3</accession>
<dbReference type="Proteomes" id="UP001501771">
    <property type="component" value="Unassembled WGS sequence"/>
</dbReference>
<dbReference type="PANTHER" id="PTHR30404">
    <property type="entry name" value="N-ACETYLMURAMOYL-L-ALANINE AMIDASE"/>
    <property type="match status" value="1"/>
</dbReference>
<organism evidence="3 4">
    <name type="scientific">Nocardioides koreensis</name>
    <dbReference type="NCBI Taxonomy" id="433651"/>
    <lineage>
        <taxon>Bacteria</taxon>
        <taxon>Bacillati</taxon>
        <taxon>Actinomycetota</taxon>
        <taxon>Actinomycetes</taxon>
        <taxon>Propionibacteriales</taxon>
        <taxon>Nocardioidaceae</taxon>
        <taxon>Nocardioides</taxon>
    </lineage>
</organism>
<dbReference type="SUPFAM" id="SSF53187">
    <property type="entry name" value="Zn-dependent exopeptidases"/>
    <property type="match status" value="1"/>
</dbReference>
<protein>
    <submittedName>
        <fullName evidence="3">N-acetylmuramoyl-L-alanine amidase</fullName>
    </submittedName>
</protein>
<proteinExistence type="predicted"/>
<sequence>MVWTVTVPDVFWKFSTSLLALVLLVTGVAGEVVWSQHAREREVDLTAGGWADRAEPPVSRSLDRTSAPLAGRTVVIDPGHQLGNHNYPRKINRLVPAGGFKKPCNTTGTATRGGYPEATMAWRVSRLLRARLTDLGARVVLTRTSNRQDRWGPCVDERGRAGNKIPADLKISLHGDGNTASGARGFHVIAPTDRARWTHDIYKSSRRLALRERAALRAAGVPVANYIAGGDGLDFRSDLGTLNLSDVPTVMVELGNMRNPRDAHRMTTRKGRATYAKALTRGVRAFLG</sequence>
<dbReference type="InterPro" id="IPR002508">
    <property type="entry name" value="MurNAc-LAA_cat"/>
</dbReference>
<evidence type="ECO:0000259" key="2">
    <source>
        <dbReference type="SMART" id="SM00646"/>
    </source>
</evidence>
<dbReference type="PANTHER" id="PTHR30404:SF0">
    <property type="entry name" value="N-ACETYLMURAMOYL-L-ALANINE AMIDASE AMIC"/>
    <property type="match status" value="1"/>
</dbReference>
<evidence type="ECO:0000313" key="4">
    <source>
        <dbReference type="Proteomes" id="UP001501771"/>
    </source>
</evidence>
<evidence type="ECO:0000313" key="3">
    <source>
        <dbReference type="EMBL" id="GAA2137704.1"/>
    </source>
</evidence>
<keyword evidence="1" id="KW-0378">Hydrolase</keyword>
<dbReference type="Pfam" id="PF01520">
    <property type="entry name" value="Amidase_3"/>
    <property type="match status" value="1"/>
</dbReference>
<dbReference type="CDD" id="cd02696">
    <property type="entry name" value="MurNAc-LAA"/>
    <property type="match status" value="1"/>
</dbReference>
<evidence type="ECO:0000256" key="1">
    <source>
        <dbReference type="ARBA" id="ARBA00022801"/>
    </source>
</evidence>
<name>A0ABP5KUR3_9ACTN</name>
<comment type="caution">
    <text evidence="3">The sequence shown here is derived from an EMBL/GenBank/DDBJ whole genome shotgun (WGS) entry which is preliminary data.</text>
</comment>
<dbReference type="EMBL" id="BAAAQR010000001">
    <property type="protein sequence ID" value="GAA2137704.1"/>
    <property type="molecule type" value="Genomic_DNA"/>
</dbReference>
<dbReference type="SMART" id="SM00646">
    <property type="entry name" value="Ami_3"/>
    <property type="match status" value="1"/>
</dbReference>
<dbReference type="InterPro" id="IPR050695">
    <property type="entry name" value="N-acetylmuramoyl_amidase_3"/>
</dbReference>